<feature type="region of interest" description="Disordered" evidence="1">
    <location>
        <begin position="388"/>
        <end position="413"/>
    </location>
</feature>
<name>A0A6A5QIK3_AMPQU</name>
<evidence type="ECO:0000256" key="1">
    <source>
        <dbReference type="SAM" id="MobiDB-lite"/>
    </source>
</evidence>
<feature type="compositionally biased region" description="Polar residues" evidence="1">
    <location>
        <begin position="389"/>
        <end position="413"/>
    </location>
</feature>
<proteinExistence type="predicted"/>
<organism evidence="2 3">
    <name type="scientific">Ampelomyces quisqualis</name>
    <name type="common">Powdery mildew agent</name>
    <dbReference type="NCBI Taxonomy" id="50730"/>
    <lineage>
        <taxon>Eukaryota</taxon>
        <taxon>Fungi</taxon>
        <taxon>Dikarya</taxon>
        <taxon>Ascomycota</taxon>
        <taxon>Pezizomycotina</taxon>
        <taxon>Dothideomycetes</taxon>
        <taxon>Pleosporomycetidae</taxon>
        <taxon>Pleosporales</taxon>
        <taxon>Pleosporineae</taxon>
        <taxon>Phaeosphaeriaceae</taxon>
        <taxon>Ampelomyces</taxon>
    </lineage>
</organism>
<dbReference type="EMBL" id="ML979136">
    <property type="protein sequence ID" value="KAF1915425.1"/>
    <property type="molecule type" value="Genomic_DNA"/>
</dbReference>
<evidence type="ECO:0000313" key="3">
    <source>
        <dbReference type="Proteomes" id="UP000800096"/>
    </source>
</evidence>
<feature type="compositionally biased region" description="Polar residues" evidence="1">
    <location>
        <begin position="235"/>
        <end position="269"/>
    </location>
</feature>
<sequence length="654" mass="72239">MNTHPHPQNVSGGTQSLKYHSAYYGIVTDRHGKFTNFVRRPDDSHLRNGYWRFNSLQDEHLAYFRGLRTPEDLLRAVDRGDGTHEDISLRWIPGQIDTVLKRSIAGFAGQHLREIYDMRRFLGKPLSFRNQVPLYPVHPRMREYWDTRRLPETPGTQNAADTMHDGPSSSHVHSAKGTSPAVEAAATKQLSSKHHPLQTTKSFSNGQIATNNAASTVAAAQTPITPTTLRPPPTVSENPSSQQSSLLPRHQPQSHQDQNEQCSQRSVPTPFSPFVAQARSSTKTLVGQPHGTPFEANRPSNDCGSRVEVVESGGKARPVAMGESPPAQNSQNYRLDPAFPQPTQQAPQSWRIQSGGSPGKFEQVKVPISQQLHNSASFVTPARARTKHGVNSANVSPASSGNIEGMQSPSPSPGSFHTVMEMDTDEMDTATTTPVSGLNVPGAIMRESSTHTMVANDLRTMDNVPNNAFQRSAVAQNGHRNISSPKRRLEFTAQELRKDKRQKGDHVLDKIQRPCQDQPVLLPKTDDMFPGLACMDCGEETGHKLNCFVGNSKPLEKLTILDYRNLTESVQRFDPGPWTTHQGLAPEPEPEDTSDQLQGMADFIRNEDDYKSDTNLHHLPDCFMIVAWAMKSSPGFVLTHDFADDSGIGESDPE</sequence>
<feature type="compositionally biased region" description="Low complexity" evidence="1">
    <location>
        <begin position="209"/>
        <end position="228"/>
    </location>
</feature>
<accession>A0A6A5QIK3</accession>
<protein>
    <submittedName>
        <fullName evidence="2">Uncharacterized protein</fullName>
    </submittedName>
</protein>
<feature type="compositionally biased region" description="Low complexity" evidence="1">
    <location>
        <begin position="337"/>
        <end position="348"/>
    </location>
</feature>
<feature type="compositionally biased region" description="Polar residues" evidence="1">
    <location>
        <begin position="197"/>
        <end position="208"/>
    </location>
</feature>
<evidence type="ECO:0000313" key="2">
    <source>
        <dbReference type="EMBL" id="KAF1915425.1"/>
    </source>
</evidence>
<dbReference type="OrthoDB" id="445357at2759"/>
<reference evidence="2" key="1">
    <citation type="journal article" date="2020" name="Stud. Mycol.">
        <title>101 Dothideomycetes genomes: a test case for predicting lifestyles and emergence of pathogens.</title>
        <authorList>
            <person name="Haridas S."/>
            <person name="Albert R."/>
            <person name="Binder M."/>
            <person name="Bloem J."/>
            <person name="Labutti K."/>
            <person name="Salamov A."/>
            <person name="Andreopoulos B."/>
            <person name="Baker S."/>
            <person name="Barry K."/>
            <person name="Bills G."/>
            <person name="Bluhm B."/>
            <person name="Cannon C."/>
            <person name="Castanera R."/>
            <person name="Culley D."/>
            <person name="Daum C."/>
            <person name="Ezra D."/>
            <person name="Gonzalez J."/>
            <person name="Henrissat B."/>
            <person name="Kuo A."/>
            <person name="Liang C."/>
            <person name="Lipzen A."/>
            <person name="Lutzoni F."/>
            <person name="Magnuson J."/>
            <person name="Mondo S."/>
            <person name="Nolan M."/>
            <person name="Ohm R."/>
            <person name="Pangilinan J."/>
            <person name="Park H.-J."/>
            <person name="Ramirez L."/>
            <person name="Alfaro M."/>
            <person name="Sun H."/>
            <person name="Tritt A."/>
            <person name="Yoshinaga Y."/>
            <person name="Zwiers L.-H."/>
            <person name="Turgeon B."/>
            <person name="Goodwin S."/>
            <person name="Spatafora J."/>
            <person name="Crous P."/>
            <person name="Grigoriev I."/>
        </authorList>
    </citation>
    <scope>NUCLEOTIDE SEQUENCE</scope>
    <source>
        <strain evidence="2">HMLAC05119</strain>
    </source>
</reference>
<gene>
    <name evidence="2" type="ORF">BDU57DRAFT_273071</name>
</gene>
<feature type="region of interest" description="Disordered" evidence="1">
    <location>
        <begin position="573"/>
        <end position="595"/>
    </location>
</feature>
<feature type="region of interest" description="Disordered" evidence="1">
    <location>
        <begin position="150"/>
        <end position="359"/>
    </location>
</feature>
<keyword evidence="3" id="KW-1185">Reference proteome</keyword>
<dbReference type="AlphaFoldDB" id="A0A6A5QIK3"/>
<dbReference type="Proteomes" id="UP000800096">
    <property type="component" value="Unassembled WGS sequence"/>
</dbReference>